<dbReference type="Gene3D" id="3.90.180.10">
    <property type="entry name" value="Medium-chain alcohol dehydrogenases, catalytic domain"/>
    <property type="match status" value="1"/>
</dbReference>
<dbReference type="InterPro" id="IPR036291">
    <property type="entry name" value="NAD(P)-bd_dom_sf"/>
</dbReference>
<dbReference type="InterPro" id="IPR013149">
    <property type="entry name" value="ADH-like_C"/>
</dbReference>
<dbReference type="GO" id="GO:0035925">
    <property type="term" value="F:mRNA 3'-UTR AU-rich region binding"/>
    <property type="evidence" value="ECO:0007669"/>
    <property type="project" value="TreeGrafter"/>
</dbReference>
<dbReference type="GO" id="GO:0070402">
    <property type="term" value="F:NADPH binding"/>
    <property type="evidence" value="ECO:0007669"/>
    <property type="project" value="TreeGrafter"/>
</dbReference>
<accession>A0AAU2GUA6</accession>
<dbReference type="Pfam" id="PF08240">
    <property type="entry name" value="ADH_N"/>
    <property type="match status" value="1"/>
</dbReference>
<organism evidence="4">
    <name type="scientific">Streptomyces sp. NBC_00060</name>
    <dbReference type="NCBI Taxonomy" id="2975636"/>
    <lineage>
        <taxon>Bacteria</taxon>
        <taxon>Bacillati</taxon>
        <taxon>Actinomycetota</taxon>
        <taxon>Actinomycetes</taxon>
        <taxon>Kitasatosporales</taxon>
        <taxon>Streptomycetaceae</taxon>
        <taxon>Streptomyces</taxon>
    </lineage>
</organism>
<dbReference type="InterPro" id="IPR013154">
    <property type="entry name" value="ADH-like_N"/>
</dbReference>
<evidence type="ECO:0000259" key="3">
    <source>
        <dbReference type="SMART" id="SM00829"/>
    </source>
</evidence>
<protein>
    <submittedName>
        <fullName evidence="4">Zinc-binding dehydrogenase</fullName>
    </submittedName>
</protein>
<proteinExistence type="predicted"/>
<dbReference type="GO" id="GO:0003960">
    <property type="term" value="F:quinone reductase (NADPH) activity"/>
    <property type="evidence" value="ECO:0007669"/>
    <property type="project" value="TreeGrafter"/>
</dbReference>
<dbReference type="Gene3D" id="3.40.50.720">
    <property type="entry name" value="NAD(P)-binding Rossmann-like Domain"/>
    <property type="match status" value="1"/>
</dbReference>
<dbReference type="PANTHER" id="PTHR48106">
    <property type="entry name" value="QUINONE OXIDOREDUCTASE PIG3-RELATED"/>
    <property type="match status" value="1"/>
</dbReference>
<evidence type="ECO:0000256" key="1">
    <source>
        <dbReference type="ARBA" id="ARBA00022857"/>
    </source>
</evidence>
<gene>
    <name evidence="4" type="ORF">OHV25_07455</name>
</gene>
<reference evidence="4" key="1">
    <citation type="submission" date="2022-10" db="EMBL/GenBank/DDBJ databases">
        <title>The complete genomes of actinobacterial strains from the NBC collection.</title>
        <authorList>
            <person name="Joergensen T.S."/>
            <person name="Alvarez Arevalo M."/>
            <person name="Sterndorff E.B."/>
            <person name="Faurdal D."/>
            <person name="Vuksanovic O."/>
            <person name="Mourched A.-S."/>
            <person name="Charusanti P."/>
            <person name="Shaw S."/>
            <person name="Blin K."/>
            <person name="Weber T."/>
        </authorList>
    </citation>
    <scope>NUCLEOTIDE SEQUENCE</scope>
    <source>
        <strain evidence="4">NBC_00060</strain>
    </source>
</reference>
<dbReference type="InterPro" id="IPR020843">
    <property type="entry name" value="ER"/>
</dbReference>
<dbReference type="AlphaFoldDB" id="A0AAU2GUA6"/>
<dbReference type="Pfam" id="PF00107">
    <property type="entry name" value="ADH_zinc_N"/>
    <property type="match status" value="1"/>
</dbReference>
<dbReference type="SMART" id="SM00829">
    <property type="entry name" value="PKS_ER"/>
    <property type="match status" value="1"/>
</dbReference>
<dbReference type="SUPFAM" id="SSF50129">
    <property type="entry name" value="GroES-like"/>
    <property type="match status" value="1"/>
</dbReference>
<name>A0AAU2GUA6_9ACTN</name>
<dbReference type="InterPro" id="IPR011032">
    <property type="entry name" value="GroES-like_sf"/>
</dbReference>
<dbReference type="SUPFAM" id="SSF51735">
    <property type="entry name" value="NAD(P)-binding Rossmann-fold domains"/>
    <property type="match status" value="1"/>
</dbReference>
<feature type="domain" description="Enoyl reductase (ER)" evidence="3">
    <location>
        <begin position="10"/>
        <end position="305"/>
    </location>
</feature>
<keyword evidence="2" id="KW-0560">Oxidoreductase</keyword>
<evidence type="ECO:0000313" key="4">
    <source>
        <dbReference type="EMBL" id="WTU39417.1"/>
    </source>
</evidence>
<dbReference type="GO" id="GO:0005829">
    <property type="term" value="C:cytosol"/>
    <property type="evidence" value="ECO:0007669"/>
    <property type="project" value="TreeGrafter"/>
</dbReference>
<evidence type="ECO:0000256" key="2">
    <source>
        <dbReference type="ARBA" id="ARBA00023002"/>
    </source>
</evidence>
<dbReference type="PANTHER" id="PTHR48106:SF13">
    <property type="entry name" value="QUINONE OXIDOREDUCTASE-RELATED"/>
    <property type="match status" value="1"/>
</dbReference>
<sequence length="310" mass="32177">MRRVRFEVNGGPEVLFTEDVEAPAPGPGELLIRTDAIGVTLPVVRKVREGSEPFPLGGEVAGTVVAVGEGVTAFAPGDRVTGLCFSYGYAELAVLHEAMTSRIPDHASSVEAVALVRSGLVARGAYESARPRPGESVLVTAAASAVGQIALQLARAGGASRVVAAVSSAEKADFVREMGADEVVLYGDESWGDPVDVILDGVGGELLAPAVKALAPGGRLVAFSSGGGTVEVYDLLVGGKSVIAFQMALIARGKPELYAAWRDELWELHRGGRLRAAVHAELPLEEAARAHELIDSRRNLGKVVLVTGGA</sequence>
<keyword evidence="1" id="KW-0521">NADP</keyword>
<dbReference type="EMBL" id="CP108253">
    <property type="protein sequence ID" value="WTU39417.1"/>
    <property type="molecule type" value="Genomic_DNA"/>
</dbReference>